<reference evidence="25 26" key="1">
    <citation type="journal article" date="2020" name="Nat. Commun.">
        <title>Entamoeba and Giardia parasites implicated as hosts of CRESS viruses.</title>
        <authorList>
            <person name="Kinsella C.M."/>
            <person name="Bart A."/>
            <person name="Deijs M."/>
            <person name="Broekhuizen P."/>
            <person name="Kaczorowska J."/>
            <person name="Jebbink M.F."/>
            <person name="van Gool T."/>
            <person name="Cotten M."/>
            <person name="van der Hoek L."/>
        </authorList>
    </citation>
    <scope>NUCLEOTIDE SEQUENCE</scope>
    <source>
        <strain evidence="24">84-AMS-01</strain>
        <strain evidence="25">84-AMS-02</strain>
    </source>
</reference>
<keyword evidence="12" id="KW-0547">Nucleotide-binding</keyword>
<evidence type="ECO:0000256" key="7">
    <source>
        <dbReference type="ARBA" id="ARBA00022679"/>
    </source>
</evidence>
<evidence type="ECO:0000256" key="3">
    <source>
        <dbReference type="ARBA" id="ARBA00004147"/>
    </source>
</evidence>
<keyword evidence="14" id="KW-0378">Hydrolase</keyword>
<evidence type="ECO:0000256" key="10">
    <source>
        <dbReference type="ARBA" id="ARBA00022722"/>
    </source>
</evidence>
<dbReference type="GO" id="GO:0016779">
    <property type="term" value="F:nucleotidyltransferase activity"/>
    <property type="evidence" value="ECO:0007669"/>
    <property type="project" value="UniProtKB-KW"/>
</dbReference>
<dbReference type="EMBL" id="MT293422">
    <property type="protein sequence ID" value="QNJ47542.1"/>
    <property type="molecule type" value="Genomic_DNA"/>
</dbReference>
<keyword evidence="11" id="KW-0479">Metal-binding</keyword>
<evidence type="ECO:0000256" key="11">
    <source>
        <dbReference type="ARBA" id="ARBA00022723"/>
    </source>
</evidence>
<feature type="domain" description="CRESS-DNA virus Rep endonuclease" evidence="23">
    <location>
        <begin position="6"/>
        <end position="111"/>
    </location>
</feature>
<keyword evidence="10" id="KW-0540">Nuclease</keyword>
<keyword evidence="26" id="KW-1185">Reference proteome</keyword>
<evidence type="ECO:0000256" key="14">
    <source>
        <dbReference type="ARBA" id="ARBA00022801"/>
    </source>
</evidence>
<evidence type="ECO:0000256" key="5">
    <source>
        <dbReference type="ARBA" id="ARBA00014531"/>
    </source>
</evidence>
<evidence type="ECO:0000313" key="26">
    <source>
        <dbReference type="Proteomes" id="UP000831805"/>
    </source>
</evidence>
<dbReference type="GeneID" id="80539241"/>
<name>A0A7G8KWJ4_9VIRU</name>
<proteinExistence type="inferred from homology"/>
<evidence type="ECO:0000256" key="9">
    <source>
        <dbReference type="ARBA" id="ARBA00022705"/>
    </source>
</evidence>
<keyword evidence="6" id="KW-1048">Host nucleus</keyword>
<dbReference type="GO" id="GO:0003677">
    <property type="term" value="F:DNA binding"/>
    <property type="evidence" value="ECO:0007669"/>
    <property type="project" value="UniProtKB-KW"/>
</dbReference>
<dbReference type="GO" id="GO:0003724">
    <property type="term" value="F:RNA helicase activity"/>
    <property type="evidence" value="ECO:0007669"/>
    <property type="project" value="InterPro"/>
</dbReference>
<comment type="subcellular location">
    <subcellularLocation>
        <location evidence="3">Host nucleus</location>
    </subcellularLocation>
</comment>
<dbReference type="KEGG" id="vg:80539241"/>
<evidence type="ECO:0000256" key="17">
    <source>
        <dbReference type="ARBA" id="ARBA00023124"/>
    </source>
</evidence>
<evidence type="ECO:0000256" key="4">
    <source>
        <dbReference type="ARBA" id="ARBA00008545"/>
    </source>
</evidence>
<dbReference type="GO" id="GO:0006260">
    <property type="term" value="P:DNA replication"/>
    <property type="evidence" value="ECO:0007669"/>
    <property type="project" value="UniProtKB-KW"/>
</dbReference>
<comment type="cofactor">
    <cofactor evidence="1">
        <name>Mn(2+)</name>
        <dbReference type="ChEBI" id="CHEBI:29035"/>
    </cofactor>
</comment>
<dbReference type="GO" id="GO:0005524">
    <property type="term" value="F:ATP binding"/>
    <property type="evidence" value="ECO:0007669"/>
    <property type="project" value="UniProtKB-KW"/>
</dbReference>
<dbReference type="InterPro" id="IPR027417">
    <property type="entry name" value="P-loop_NTPase"/>
</dbReference>
<dbReference type="GO" id="GO:0046872">
    <property type="term" value="F:metal ion binding"/>
    <property type="evidence" value="ECO:0007669"/>
    <property type="project" value="UniProtKB-KW"/>
</dbReference>
<evidence type="ECO:0000256" key="22">
    <source>
        <dbReference type="ARBA" id="ARBA00049360"/>
    </source>
</evidence>
<keyword evidence="7" id="KW-0808">Transferase</keyword>
<evidence type="ECO:0000256" key="6">
    <source>
        <dbReference type="ARBA" id="ARBA00022562"/>
    </source>
</evidence>
<dbReference type="SUPFAM" id="SSF52540">
    <property type="entry name" value="P-loop containing nucleoside triphosphate hydrolases"/>
    <property type="match status" value="1"/>
</dbReference>
<dbReference type="Pfam" id="PF02407">
    <property type="entry name" value="Viral_Rep"/>
    <property type="match status" value="1"/>
</dbReference>
<evidence type="ECO:0000313" key="25">
    <source>
        <dbReference type="EMBL" id="QNJ47542.1"/>
    </source>
</evidence>
<keyword evidence="9" id="KW-0235">DNA replication</keyword>
<evidence type="ECO:0000256" key="16">
    <source>
        <dbReference type="ARBA" id="ARBA00022840"/>
    </source>
</evidence>
<evidence type="ECO:0000256" key="13">
    <source>
        <dbReference type="ARBA" id="ARBA00022759"/>
    </source>
</evidence>
<dbReference type="GO" id="GO:0042025">
    <property type="term" value="C:host cell nucleus"/>
    <property type="evidence" value="ECO:0007669"/>
    <property type="project" value="UniProtKB-SubCell"/>
</dbReference>
<dbReference type="GO" id="GO:0016787">
    <property type="term" value="F:hydrolase activity"/>
    <property type="evidence" value="ECO:0007669"/>
    <property type="project" value="UniProtKB-KW"/>
</dbReference>
<evidence type="ECO:0000313" key="24">
    <source>
        <dbReference type="EMBL" id="QNJ47540.1"/>
    </source>
</evidence>
<comment type="similarity">
    <text evidence="4">Belongs to the nanoviruses/circoviruses replication-associated protein family.</text>
</comment>
<keyword evidence="8" id="KW-0548">Nucleotidyltransferase</keyword>
<dbReference type="EMBL" id="MT293421">
    <property type="protein sequence ID" value="QNJ47540.1"/>
    <property type="molecule type" value="Genomic_DNA"/>
</dbReference>
<keyword evidence="13" id="KW-0255">Endonuclease</keyword>
<evidence type="ECO:0000256" key="19">
    <source>
        <dbReference type="ARBA" id="ARBA00023268"/>
    </source>
</evidence>
<keyword evidence="16" id="KW-0067">ATP-binding</keyword>
<keyword evidence="17" id="KW-0190">Covalent protein-DNA linkage</keyword>
<protein>
    <recommendedName>
        <fullName evidence="5">Replication-associated protein</fullName>
    </recommendedName>
    <alternativeName>
        <fullName evidence="20">ATP-dependent helicase Rep</fullName>
    </alternativeName>
    <alternativeName>
        <fullName evidence="21">RepP</fullName>
    </alternativeName>
</protein>
<keyword evidence="15" id="KW-0347">Helicase</keyword>
<evidence type="ECO:0000256" key="12">
    <source>
        <dbReference type="ARBA" id="ARBA00022741"/>
    </source>
</evidence>
<dbReference type="GO" id="GO:0003723">
    <property type="term" value="F:RNA binding"/>
    <property type="evidence" value="ECO:0007669"/>
    <property type="project" value="InterPro"/>
</dbReference>
<dbReference type="PROSITE" id="PS52020">
    <property type="entry name" value="CRESS_DNA_REP"/>
    <property type="match status" value="1"/>
</dbReference>
<evidence type="ECO:0000259" key="23">
    <source>
        <dbReference type="PROSITE" id="PS52020"/>
    </source>
</evidence>
<keyword evidence="18" id="KW-0238">DNA-binding</keyword>
<evidence type="ECO:0000256" key="18">
    <source>
        <dbReference type="ARBA" id="ARBA00023125"/>
    </source>
</evidence>
<evidence type="ECO:0000256" key="2">
    <source>
        <dbReference type="ARBA" id="ARBA00001946"/>
    </source>
</evidence>
<evidence type="ECO:0000256" key="1">
    <source>
        <dbReference type="ARBA" id="ARBA00001936"/>
    </source>
</evidence>
<evidence type="ECO:0000256" key="21">
    <source>
        <dbReference type="ARBA" id="ARBA00032243"/>
    </source>
</evidence>
<comment type="cofactor">
    <cofactor evidence="2">
        <name>Mg(2+)</name>
        <dbReference type="ChEBI" id="CHEBI:18420"/>
    </cofactor>
</comment>
<dbReference type="InterPro" id="IPR000605">
    <property type="entry name" value="Helicase_SF3_ssDNA/RNA_vir"/>
</dbReference>
<accession>A0A7G8KWJ4</accession>
<dbReference type="RefSeq" id="YP_010800613.1">
    <property type="nucleotide sequence ID" value="NC_076891.1"/>
</dbReference>
<evidence type="ECO:0000256" key="20">
    <source>
        <dbReference type="ARBA" id="ARBA00030754"/>
    </source>
</evidence>
<dbReference type="Proteomes" id="UP000831805">
    <property type="component" value="Segment"/>
</dbReference>
<dbReference type="GO" id="GO:0004519">
    <property type="term" value="F:endonuclease activity"/>
    <property type="evidence" value="ECO:0007669"/>
    <property type="project" value="UniProtKB-KW"/>
</dbReference>
<evidence type="ECO:0000256" key="15">
    <source>
        <dbReference type="ARBA" id="ARBA00022806"/>
    </source>
</evidence>
<sequence length="334" mass="37647">MPRTPVVQVRNWIGTLNGIDASFDAEGYLRTMVERGLAKYAVGQLERGSEAGRLHLQYFVQMERSRRLAHMRTVICDRSHWEPMYGSVAQARAYATKEDTRVEGPWEFGLMSSVGKRRGLEEAVDCVKAGMALSKVAEEFSLAWVAHGRGLTSLRQQLKLDADRRSFGPEGPEVWVLWGPSGTGKSRFVAARWPDAFWKAPESKWWDGYSGQETVVLDDFKDYAMPLVELQRLLDWYPLWVEVKGGSVPMMAKRYVLTSNTSPDDWYLRADPHRTVRRRISDFAERFGRLIECQAGWEASLPPGPGAGVGVILEPNPATPSGQDVLDAIANWRD</sequence>
<evidence type="ECO:0000256" key="8">
    <source>
        <dbReference type="ARBA" id="ARBA00022695"/>
    </source>
</evidence>
<organism evidence="25">
    <name type="scientific">Giardia-associated CRESS DNA virus 1</name>
    <dbReference type="NCBI Taxonomy" id="2766565"/>
    <lineage>
        <taxon>Viruses</taxon>
        <taxon>Monodnaviria</taxon>
        <taxon>Shotokuvirae</taxon>
        <taxon>Cressdnaviricota</taxon>
        <taxon>Arfiviricetes</taxon>
        <taxon>Cirlivirales</taxon>
        <taxon>Vilyaviridae</taxon>
        <taxon>Herugrimvirus</taxon>
        <taxon>Herugrimvirus gladden</taxon>
    </lineage>
</organism>
<dbReference type="InterPro" id="IPR049912">
    <property type="entry name" value="CRESS_DNA_REP"/>
</dbReference>
<keyword evidence="19" id="KW-0511">Multifunctional enzyme</keyword>
<comment type="catalytic activity">
    <reaction evidence="22">
        <text>ATP + H2O = ADP + phosphate + H(+)</text>
        <dbReference type="Rhea" id="RHEA:13065"/>
        <dbReference type="ChEBI" id="CHEBI:15377"/>
        <dbReference type="ChEBI" id="CHEBI:15378"/>
        <dbReference type="ChEBI" id="CHEBI:30616"/>
        <dbReference type="ChEBI" id="CHEBI:43474"/>
        <dbReference type="ChEBI" id="CHEBI:456216"/>
    </reaction>
</comment>
<dbReference type="Pfam" id="PF00910">
    <property type="entry name" value="RNA_helicase"/>
    <property type="match status" value="1"/>
</dbReference>
<dbReference type="Gene3D" id="3.40.1310.20">
    <property type="match status" value="1"/>
</dbReference>